<dbReference type="OrthoDB" id="4135672at2759"/>
<organism evidence="1 2">
    <name type="scientific">Clohesyomyces aquaticus</name>
    <dbReference type="NCBI Taxonomy" id="1231657"/>
    <lineage>
        <taxon>Eukaryota</taxon>
        <taxon>Fungi</taxon>
        <taxon>Dikarya</taxon>
        <taxon>Ascomycota</taxon>
        <taxon>Pezizomycotina</taxon>
        <taxon>Dothideomycetes</taxon>
        <taxon>Pleosporomycetidae</taxon>
        <taxon>Pleosporales</taxon>
        <taxon>Lindgomycetaceae</taxon>
        <taxon>Clohesyomyces</taxon>
    </lineage>
</organism>
<dbReference type="AlphaFoldDB" id="A0A1Y2AAP6"/>
<protein>
    <submittedName>
        <fullName evidence="1">Uncharacterized protein</fullName>
    </submittedName>
</protein>
<evidence type="ECO:0000313" key="1">
    <source>
        <dbReference type="EMBL" id="ORY19619.1"/>
    </source>
</evidence>
<name>A0A1Y2AAP6_9PLEO</name>
<reference evidence="1 2" key="1">
    <citation type="submission" date="2016-07" db="EMBL/GenBank/DDBJ databases">
        <title>Pervasive Adenine N6-methylation of Active Genes in Fungi.</title>
        <authorList>
            <consortium name="DOE Joint Genome Institute"/>
            <person name="Mondo S.J."/>
            <person name="Dannebaum R.O."/>
            <person name="Kuo R.C."/>
            <person name="Labutti K."/>
            <person name="Haridas S."/>
            <person name="Kuo A."/>
            <person name="Salamov A."/>
            <person name="Ahrendt S.R."/>
            <person name="Lipzen A."/>
            <person name="Sullivan W."/>
            <person name="Andreopoulos W.B."/>
            <person name="Clum A."/>
            <person name="Lindquist E."/>
            <person name="Daum C."/>
            <person name="Ramamoorthy G.K."/>
            <person name="Gryganskyi A."/>
            <person name="Culley D."/>
            <person name="Magnuson J.K."/>
            <person name="James T.Y."/>
            <person name="O'Malley M.A."/>
            <person name="Stajich J.E."/>
            <person name="Spatafora J.W."/>
            <person name="Visel A."/>
            <person name="Grigoriev I.V."/>
        </authorList>
    </citation>
    <scope>NUCLEOTIDE SEQUENCE [LARGE SCALE GENOMIC DNA]</scope>
    <source>
        <strain evidence="1 2">CBS 115471</strain>
    </source>
</reference>
<comment type="caution">
    <text evidence="1">The sequence shown here is derived from an EMBL/GenBank/DDBJ whole genome shotgun (WGS) entry which is preliminary data.</text>
</comment>
<evidence type="ECO:0000313" key="2">
    <source>
        <dbReference type="Proteomes" id="UP000193144"/>
    </source>
</evidence>
<keyword evidence="2" id="KW-1185">Reference proteome</keyword>
<sequence length="122" mass="13669">MSYHVYLRKHVGRAQITMSSSSKQNQPEVGFFSRLNIQQGMAFGYKRAKPSEESETCLGQEKIGTVTKANFNKIQSIVETLPPPPNQFNGAKRINPSALLLRCQEWTADAIQLLKDEGVLET</sequence>
<gene>
    <name evidence="1" type="ORF">BCR34DRAFT_136149</name>
</gene>
<dbReference type="EMBL" id="MCFA01000002">
    <property type="protein sequence ID" value="ORY19619.1"/>
    <property type="molecule type" value="Genomic_DNA"/>
</dbReference>
<accession>A0A1Y2AAP6</accession>
<proteinExistence type="predicted"/>
<dbReference type="Proteomes" id="UP000193144">
    <property type="component" value="Unassembled WGS sequence"/>
</dbReference>
<dbReference type="Pfam" id="PF20174">
    <property type="entry name" value="DUF6540"/>
    <property type="match status" value="1"/>
</dbReference>
<dbReference type="InterPro" id="IPR046670">
    <property type="entry name" value="DUF6540"/>
</dbReference>